<evidence type="ECO:0000313" key="4">
    <source>
        <dbReference type="EMBL" id="AWB06765.1"/>
    </source>
</evidence>
<sequence length="128" mass="14027">MRPAPASATIAIVEDDPIVRNSLGSLIRSFGYRISLFACAEDFLGSPPEGVGCLISDITMPGMSGLDLQIAVKARMPEMPVLLLTAFPDPRIRDRAMASGARMFLEKPVDPDDLQTILQRILRERDQT</sequence>
<dbReference type="GO" id="GO:0000160">
    <property type="term" value="P:phosphorelay signal transduction system"/>
    <property type="evidence" value="ECO:0007669"/>
    <property type="project" value="InterPro"/>
</dbReference>
<dbReference type="InterPro" id="IPR050595">
    <property type="entry name" value="Bact_response_regulator"/>
</dbReference>
<geneLocation type="plasmid" evidence="4 5">
    <name>pYZ1</name>
</geneLocation>
<accession>A0A2R4VQR8</accession>
<evidence type="ECO:0000259" key="3">
    <source>
        <dbReference type="PROSITE" id="PS50110"/>
    </source>
</evidence>
<evidence type="ECO:0000256" key="1">
    <source>
        <dbReference type="ARBA" id="ARBA00022553"/>
    </source>
</evidence>
<dbReference type="InterPro" id="IPR011006">
    <property type="entry name" value="CheY-like_superfamily"/>
</dbReference>
<dbReference type="AlphaFoldDB" id="A0A2R4VQR8"/>
<dbReference type="PANTHER" id="PTHR44591">
    <property type="entry name" value="STRESS RESPONSE REGULATOR PROTEIN 1"/>
    <property type="match status" value="1"/>
</dbReference>
<keyword evidence="4" id="KW-0614">Plasmid</keyword>
<protein>
    <submittedName>
        <fullName evidence="4">Two-component system response regulator</fullName>
    </submittedName>
</protein>
<proteinExistence type="predicted"/>
<dbReference type="RefSeq" id="WP_108547071.1">
    <property type="nucleotide sequence ID" value="NZ_CP028902.1"/>
</dbReference>
<gene>
    <name evidence="4" type="ORF">A6A40_17070</name>
</gene>
<dbReference type="SMART" id="SM00448">
    <property type="entry name" value="REC"/>
    <property type="match status" value="1"/>
</dbReference>
<keyword evidence="1 2" id="KW-0597">Phosphoprotein</keyword>
<feature type="modified residue" description="4-aspartylphosphate" evidence="2">
    <location>
        <position position="57"/>
    </location>
</feature>
<organism evidence="4 5">
    <name type="scientific">Azospirillum humicireducens</name>
    <dbReference type="NCBI Taxonomy" id="1226968"/>
    <lineage>
        <taxon>Bacteria</taxon>
        <taxon>Pseudomonadati</taxon>
        <taxon>Pseudomonadota</taxon>
        <taxon>Alphaproteobacteria</taxon>
        <taxon>Rhodospirillales</taxon>
        <taxon>Azospirillaceae</taxon>
        <taxon>Azospirillum</taxon>
    </lineage>
</organism>
<dbReference type="OrthoDB" id="9782655at2"/>
<dbReference type="PANTHER" id="PTHR44591:SF25">
    <property type="entry name" value="CHEMOTAXIS TWO-COMPONENT RESPONSE REGULATOR"/>
    <property type="match status" value="1"/>
</dbReference>
<evidence type="ECO:0000256" key="2">
    <source>
        <dbReference type="PROSITE-ProRule" id="PRU00169"/>
    </source>
</evidence>
<dbReference type="PROSITE" id="PS50110">
    <property type="entry name" value="RESPONSE_REGULATORY"/>
    <property type="match status" value="1"/>
</dbReference>
<feature type="domain" description="Response regulatory" evidence="3">
    <location>
        <begin position="9"/>
        <end position="122"/>
    </location>
</feature>
<dbReference type="EMBL" id="CP028902">
    <property type="protein sequence ID" value="AWB06765.1"/>
    <property type="molecule type" value="Genomic_DNA"/>
</dbReference>
<evidence type="ECO:0000313" key="5">
    <source>
        <dbReference type="Proteomes" id="UP000077405"/>
    </source>
</evidence>
<dbReference type="KEGG" id="ahu:A6A40_17070"/>
<dbReference type="Proteomes" id="UP000077405">
    <property type="component" value="Plasmid pYZ1"/>
</dbReference>
<dbReference type="InterPro" id="IPR001789">
    <property type="entry name" value="Sig_transdc_resp-reg_receiver"/>
</dbReference>
<dbReference type="Pfam" id="PF00072">
    <property type="entry name" value="Response_reg"/>
    <property type="match status" value="1"/>
</dbReference>
<dbReference type="Gene3D" id="3.40.50.2300">
    <property type="match status" value="1"/>
</dbReference>
<name>A0A2R4VQR8_9PROT</name>
<dbReference type="SUPFAM" id="SSF52172">
    <property type="entry name" value="CheY-like"/>
    <property type="match status" value="1"/>
</dbReference>
<reference evidence="4 5" key="1">
    <citation type="submission" date="2018-04" db="EMBL/GenBank/DDBJ databases">
        <title>Complete genome sequence of the nitrogen-fixing bacterium Azospirillum humicireducens type strain SgZ-5.</title>
        <authorList>
            <person name="Yu Z."/>
        </authorList>
    </citation>
    <scope>NUCLEOTIDE SEQUENCE [LARGE SCALE GENOMIC DNA]</scope>
    <source>
        <strain evidence="4 5">SgZ-5</strain>
        <plasmid evidence="4 5">pYZ1</plasmid>
    </source>
</reference>
<keyword evidence="5" id="KW-1185">Reference proteome</keyword>